<sequence length="150" mass="15942">MNLSNLAKFILGFTLAIALTIGGAVAASLYLVARLTALPPKPEFETVETPTATPVSTTPEPEATPEPEPEPEPEPTPDPGLYEARVTWPEGLLLRDDPSYDAGSLGGIAFNERVTVLEEAQDGAWQRVRSQSSNQEGWVVGGNLEEAGSP</sequence>
<proteinExistence type="predicted"/>
<feature type="region of interest" description="Disordered" evidence="1">
    <location>
        <begin position="42"/>
        <end position="86"/>
    </location>
</feature>
<name>A0ABY5ARJ0_9CYAN</name>
<dbReference type="EMBL" id="CP098611">
    <property type="protein sequence ID" value="USR91465.1"/>
    <property type="molecule type" value="Genomic_DNA"/>
</dbReference>
<feature type="region of interest" description="Disordered" evidence="1">
    <location>
        <begin position="127"/>
        <end position="150"/>
    </location>
</feature>
<gene>
    <name evidence="3" type="ORF">NEA10_01665</name>
</gene>
<reference evidence="3" key="1">
    <citation type="submission" date="2022-06" db="EMBL/GenBank/DDBJ databases">
        <title>Genome sequence of Phormidium yuhuli AB48 isolated from an industrial photobioreactor environment.</title>
        <authorList>
            <person name="Qiu Y."/>
            <person name="Noonan A.J.C."/>
            <person name="Dofher K."/>
            <person name="Koch M."/>
            <person name="Kieft B."/>
            <person name="Lin X."/>
            <person name="Ziels R.M."/>
            <person name="Hallam S.J."/>
        </authorList>
    </citation>
    <scope>NUCLEOTIDE SEQUENCE</scope>
    <source>
        <strain evidence="3">AB48</strain>
    </source>
</reference>
<dbReference type="Pfam" id="PF08239">
    <property type="entry name" value="SH3_3"/>
    <property type="match status" value="1"/>
</dbReference>
<feature type="compositionally biased region" description="Low complexity" evidence="1">
    <location>
        <begin position="47"/>
        <end position="61"/>
    </location>
</feature>
<dbReference type="RefSeq" id="WP_252663487.1">
    <property type="nucleotide sequence ID" value="NZ_CP098611.1"/>
</dbReference>
<feature type="domain" description="SH3b" evidence="2">
    <location>
        <begin position="92"/>
        <end position="144"/>
    </location>
</feature>
<protein>
    <submittedName>
        <fullName evidence="3">SH3 domain-containing protein</fullName>
    </submittedName>
</protein>
<feature type="compositionally biased region" description="Acidic residues" evidence="1">
    <location>
        <begin position="63"/>
        <end position="75"/>
    </location>
</feature>
<dbReference type="Proteomes" id="UP001056708">
    <property type="component" value="Chromosome"/>
</dbReference>
<organism evidence="3 4">
    <name type="scientific">Phormidium yuhuli AB48</name>
    <dbReference type="NCBI Taxonomy" id="2940671"/>
    <lineage>
        <taxon>Bacteria</taxon>
        <taxon>Bacillati</taxon>
        <taxon>Cyanobacteriota</taxon>
        <taxon>Cyanophyceae</taxon>
        <taxon>Oscillatoriophycideae</taxon>
        <taxon>Oscillatoriales</taxon>
        <taxon>Oscillatoriaceae</taxon>
        <taxon>Phormidium</taxon>
        <taxon>Phormidium yuhuli</taxon>
    </lineage>
</organism>
<accession>A0ABY5ARJ0</accession>
<dbReference type="Gene3D" id="2.30.30.40">
    <property type="entry name" value="SH3 Domains"/>
    <property type="match status" value="1"/>
</dbReference>
<evidence type="ECO:0000256" key="1">
    <source>
        <dbReference type="SAM" id="MobiDB-lite"/>
    </source>
</evidence>
<dbReference type="InterPro" id="IPR003646">
    <property type="entry name" value="SH3-like_bac-type"/>
</dbReference>
<keyword evidence="4" id="KW-1185">Reference proteome</keyword>
<evidence type="ECO:0000259" key="2">
    <source>
        <dbReference type="Pfam" id="PF08239"/>
    </source>
</evidence>
<evidence type="ECO:0000313" key="3">
    <source>
        <dbReference type="EMBL" id="USR91465.1"/>
    </source>
</evidence>
<evidence type="ECO:0000313" key="4">
    <source>
        <dbReference type="Proteomes" id="UP001056708"/>
    </source>
</evidence>